<dbReference type="PANTHER" id="PTHR44169:SF6">
    <property type="entry name" value="NADPH-DEPENDENT 1-ACYLDIHYDROXYACETONE PHOSPHATE REDUCTASE"/>
    <property type="match status" value="1"/>
</dbReference>
<organism evidence="7 8">
    <name type="scientific">Fusarium albosuccineum</name>
    <dbReference type="NCBI Taxonomy" id="1237068"/>
    <lineage>
        <taxon>Eukaryota</taxon>
        <taxon>Fungi</taxon>
        <taxon>Dikarya</taxon>
        <taxon>Ascomycota</taxon>
        <taxon>Pezizomycotina</taxon>
        <taxon>Sordariomycetes</taxon>
        <taxon>Hypocreomycetidae</taxon>
        <taxon>Hypocreales</taxon>
        <taxon>Nectriaceae</taxon>
        <taxon>Fusarium</taxon>
        <taxon>Fusarium decemcellulare species complex</taxon>
    </lineage>
</organism>
<dbReference type="PRINTS" id="PR00080">
    <property type="entry name" value="SDRFAMILY"/>
</dbReference>
<dbReference type="GO" id="GO:0005783">
    <property type="term" value="C:endoplasmic reticulum"/>
    <property type="evidence" value="ECO:0007669"/>
    <property type="project" value="TreeGrafter"/>
</dbReference>
<keyword evidence="5" id="KW-0812">Transmembrane</keyword>
<evidence type="ECO:0000256" key="3">
    <source>
        <dbReference type="ARBA" id="ARBA00023002"/>
    </source>
</evidence>
<dbReference type="GO" id="GO:0005811">
    <property type="term" value="C:lipid droplet"/>
    <property type="evidence" value="ECO:0007669"/>
    <property type="project" value="TreeGrafter"/>
</dbReference>
<dbReference type="SUPFAM" id="SSF51735">
    <property type="entry name" value="NAD(P)-binding Rossmann-fold domains"/>
    <property type="match status" value="1"/>
</dbReference>
<keyword evidence="3" id="KW-0560">Oxidoreductase</keyword>
<reference evidence="7 8" key="1">
    <citation type="submission" date="2020-01" db="EMBL/GenBank/DDBJ databases">
        <title>Identification and distribution of gene clusters putatively required for synthesis of sphingolipid metabolism inhibitors in phylogenetically diverse species of the filamentous fungus Fusarium.</title>
        <authorList>
            <person name="Kim H.-S."/>
            <person name="Busman M."/>
            <person name="Brown D.W."/>
            <person name="Divon H."/>
            <person name="Uhlig S."/>
            <person name="Proctor R.H."/>
        </authorList>
    </citation>
    <scope>NUCLEOTIDE SEQUENCE [LARGE SCALE GENOMIC DNA]</scope>
    <source>
        <strain evidence="7 8">NRRL 20459</strain>
    </source>
</reference>
<keyword evidence="5" id="KW-1133">Transmembrane helix</keyword>
<evidence type="ECO:0000256" key="1">
    <source>
        <dbReference type="ARBA" id="ARBA00006484"/>
    </source>
</evidence>
<accession>A0A8H4L6A5</accession>
<dbReference type="EMBL" id="JAADYS010001293">
    <property type="protein sequence ID" value="KAF4463855.1"/>
    <property type="molecule type" value="Genomic_DNA"/>
</dbReference>
<keyword evidence="5" id="KW-0472">Membrane</keyword>
<keyword evidence="8" id="KW-1185">Reference proteome</keyword>
<dbReference type="GO" id="GO:0004806">
    <property type="term" value="F:triacylglycerol lipase activity"/>
    <property type="evidence" value="ECO:0007669"/>
    <property type="project" value="TreeGrafter"/>
</dbReference>
<comment type="similarity">
    <text evidence="1 4">Belongs to the short-chain dehydrogenases/reductases (SDR) family.</text>
</comment>
<feature type="transmembrane region" description="Helical" evidence="5">
    <location>
        <begin position="239"/>
        <end position="257"/>
    </location>
</feature>
<sequence length="282" mass="30693">MSRSVFITGCSTGGIGSALAREFHSRGHRVFASGRTASEIDPALSPLGITTLVLDITSSESIDSAVRRIRIETGSALDMLINNAGVMHVMPFADAPVAEVRRLFDVNVFAVWAVTQAFLPLLLEAGGVVANLGSMNADFCPPLFAAYSASKAALEAMGRTMRRELAPLGVRVVTVKTGSVRSALFDHAEDITIPESSMYAPLRGWVARRGYLKGAGFMEVDDYARGVVGDLLKEDVRAIIWRGGLVFVAWVLSWFGWETMMDRHMIKGYGLDKLRYVKEKSS</sequence>
<dbReference type="InterPro" id="IPR020904">
    <property type="entry name" value="Sc_DH/Rdtase_CS"/>
</dbReference>
<dbReference type="PRINTS" id="PR00081">
    <property type="entry name" value="GDHRDH"/>
</dbReference>
<feature type="domain" description="Ketoreductase" evidence="6">
    <location>
        <begin position="3"/>
        <end position="188"/>
    </location>
</feature>
<evidence type="ECO:0000313" key="8">
    <source>
        <dbReference type="Proteomes" id="UP000554235"/>
    </source>
</evidence>
<dbReference type="InterPro" id="IPR002347">
    <property type="entry name" value="SDR_fam"/>
</dbReference>
<comment type="caution">
    <text evidence="7">The sequence shown here is derived from an EMBL/GenBank/DDBJ whole genome shotgun (WGS) entry which is preliminary data.</text>
</comment>
<name>A0A8H4L6A5_9HYPO</name>
<dbReference type="GO" id="GO:0000140">
    <property type="term" value="F:acylglycerone-phosphate reductase (NADP+) activity"/>
    <property type="evidence" value="ECO:0007669"/>
    <property type="project" value="TreeGrafter"/>
</dbReference>
<evidence type="ECO:0000313" key="7">
    <source>
        <dbReference type="EMBL" id="KAF4463855.1"/>
    </source>
</evidence>
<dbReference type="PANTHER" id="PTHR44169">
    <property type="entry name" value="NADPH-DEPENDENT 1-ACYLDIHYDROXYACETONE PHOSPHATE REDUCTASE"/>
    <property type="match status" value="1"/>
</dbReference>
<protein>
    <submittedName>
        <fullName evidence="7">Short-chain dehydrogenase reductase</fullName>
    </submittedName>
</protein>
<dbReference type="InterPro" id="IPR036291">
    <property type="entry name" value="NAD(P)-bd_dom_sf"/>
</dbReference>
<proteinExistence type="inferred from homology"/>
<evidence type="ECO:0000256" key="4">
    <source>
        <dbReference type="RuleBase" id="RU000363"/>
    </source>
</evidence>
<dbReference type="GO" id="GO:0019433">
    <property type="term" value="P:triglyceride catabolic process"/>
    <property type="evidence" value="ECO:0007669"/>
    <property type="project" value="TreeGrafter"/>
</dbReference>
<gene>
    <name evidence="7" type="ORF">FALBO_9318</name>
</gene>
<dbReference type="Gene3D" id="3.40.50.720">
    <property type="entry name" value="NAD(P)-binding Rossmann-like Domain"/>
    <property type="match status" value="1"/>
</dbReference>
<dbReference type="CDD" id="cd05374">
    <property type="entry name" value="17beta-HSD-like_SDR_c"/>
    <property type="match status" value="1"/>
</dbReference>
<dbReference type="PROSITE" id="PS00061">
    <property type="entry name" value="ADH_SHORT"/>
    <property type="match status" value="1"/>
</dbReference>
<keyword evidence="2" id="KW-0521">NADP</keyword>
<dbReference type="InterPro" id="IPR057326">
    <property type="entry name" value="KR_dom"/>
</dbReference>
<evidence type="ECO:0000259" key="6">
    <source>
        <dbReference type="SMART" id="SM00822"/>
    </source>
</evidence>
<dbReference type="AlphaFoldDB" id="A0A8H4L6A5"/>
<dbReference type="SMART" id="SM00822">
    <property type="entry name" value="PKS_KR"/>
    <property type="match status" value="1"/>
</dbReference>
<dbReference type="Pfam" id="PF00106">
    <property type="entry name" value="adh_short"/>
    <property type="match status" value="1"/>
</dbReference>
<evidence type="ECO:0000256" key="2">
    <source>
        <dbReference type="ARBA" id="ARBA00022857"/>
    </source>
</evidence>
<evidence type="ECO:0000256" key="5">
    <source>
        <dbReference type="SAM" id="Phobius"/>
    </source>
</evidence>
<dbReference type="OrthoDB" id="2102561at2759"/>
<dbReference type="Proteomes" id="UP000554235">
    <property type="component" value="Unassembled WGS sequence"/>
</dbReference>
<dbReference type="GO" id="GO:0006654">
    <property type="term" value="P:phosphatidic acid biosynthetic process"/>
    <property type="evidence" value="ECO:0007669"/>
    <property type="project" value="TreeGrafter"/>
</dbReference>